<name>A0A9P0A6C3_BEMTA</name>
<dbReference type="AlphaFoldDB" id="A0A9P0A6C3"/>
<reference evidence="3" key="1">
    <citation type="submission" date="2021-12" db="EMBL/GenBank/DDBJ databases">
        <authorList>
            <person name="King R."/>
        </authorList>
    </citation>
    <scope>NUCLEOTIDE SEQUENCE</scope>
</reference>
<dbReference type="Proteomes" id="UP001152759">
    <property type="component" value="Chromosome 2"/>
</dbReference>
<accession>A0A9P0A6C3</accession>
<evidence type="ECO:0000313" key="3">
    <source>
        <dbReference type="EMBL" id="CAH0385142.1"/>
    </source>
</evidence>
<organism evidence="3 4">
    <name type="scientific">Bemisia tabaci</name>
    <name type="common">Sweetpotato whitefly</name>
    <name type="synonym">Aleurodes tabaci</name>
    <dbReference type="NCBI Taxonomy" id="7038"/>
    <lineage>
        <taxon>Eukaryota</taxon>
        <taxon>Metazoa</taxon>
        <taxon>Ecdysozoa</taxon>
        <taxon>Arthropoda</taxon>
        <taxon>Hexapoda</taxon>
        <taxon>Insecta</taxon>
        <taxon>Pterygota</taxon>
        <taxon>Neoptera</taxon>
        <taxon>Paraneoptera</taxon>
        <taxon>Hemiptera</taxon>
        <taxon>Sternorrhyncha</taxon>
        <taxon>Aleyrodoidea</taxon>
        <taxon>Aleyrodidae</taxon>
        <taxon>Aleyrodinae</taxon>
        <taxon>Bemisia</taxon>
    </lineage>
</organism>
<feature type="region of interest" description="Disordered" evidence="2">
    <location>
        <begin position="262"/>
        <end position="340"/>
    </location>
</feature>
<feature type="compositionally biased region" description="Polar residues" evidence="2">
    <location>
        <begin position="407"/>
        <end position="418"/>
    </location>
</feature>
<keyword evidence="1" id="KW-0597">Phosphoprotein</keyword>
<feature type="compositionally biased region" description="Polar residues" evidence="2">
    <location>
        <begin position="293"/>
        <end position="309"/>
    </location>
</feature>
<dbReference type="PANTHER" id="PTHR14972">
    <property type="entry name" value="AGAP011572-PA"/>
    <property type="match status" value="1"/>
</dbReference>
<sequence length="418" mass="45376">MSGQNCQWVRKSSPSSKQGPMKATLPMSSLTRQNSNLRNSNNSSPTSSPTSGWKSRFSPTDSVLSGVRSPGAVTHSSKCKTLSGHYNDPLGGVSAIRRTASFDTIYLKGQWPRDSLFPCPGQLCLDKAIQTDDCSLSPDSIKSRSQQSLALDTSKNEDKLEKYIRHRLERSGKEGCNSRISASSQRERTAAFGLILRSNSPRGFAVEHGSQTRSPTSPLSIGAVNIPLSDASTQSSRQPMRSSVEGLNQEIERLVLKATSSLGTADSVRSDEKGGTPEGHRAPLADLLRHTTRSVNTQTPSAFSTTPLSSPLFDRSRPSSDLLLSGDSSPDHEPGKFGASPRINKFLAREPPDGCEKVSLKFLEDNRKPMLDLSLMDYCPIKPCVNFTLKPSLGSAFYPLPRPSQSPPLDQQQEPSEV</sequence>
<dbReference type="PANTHER" id="PTHR14972:SF8">
    <property type="entry name" value="GLUCOCORTICOID-INDUCED TRANSCRIPT 1 PROTEIN-LIKE ISOFORM X1"/>
    <property type="match status" value="1"/>
</dbReference>
<feature type="region of interest" description="Disordered" evidence="2">
    <location>
        <begin position="1"/>
        <end position="79"/>
    </location>
</feature>
<evidence type="ECO:0008006" key="5">
    <source>
        <dbReference type="Google" id="ProtNLM"/>
    </source>
</evidence>
<proteinExistence type="predicted"/>
<keyword evidence="4" id="KW-1185">Reference proteome</keyword>
<feature type="compositionally biased region" description="Low complexity" evidence="2">
    <location>
        <begin position="28"/>
        <end position="51"/>
    </location>
</feature>
<feature type="compositionally biased region" description="Polar residues" evidence="2">
    <location>
        <begin position="1"/>
        <end position="18"/>
    </location>
</feature>
<feature type="compositionally biased region" description="Basic and acidic residues" evidence="2">
    <location>
        <begin position="268"/>
        <end position="289"/>
    </location>
</feature>
<dbReference type="EMBL" id="OU963863">
    <property type="protein sequence ID" value="CAH0385142.1"/>
    <property type="molecule type" value="Genomic_DNA"/>
</dbReference>
<evidence type="ECO:0000256" key="2">
    <source>
        <dbReference type="SAM" id="MobiDB-lite"/>
    </source>
</evidence>
<dbReference type="InterPro" id="IPR026642">
    <property type="entry name" value="Glcci1/FAM117"/>
</dbReference>
<feature type="compositionally biased region" description="Low complexity" evidence="2">
    <location>
        <begin position="319"/>
        <end position="328"/>
    </location>
</feature>
<feature type="region of interest" description="Disordered" evidence="2">
    <location>
        <begin position="396"/>
        <end position="418"/>
    </location>
</feature>
<evidence type="ECO:0000313" key="4">
    <source>
        <dbReference type="Proteomes" id="UP001152759"/>
    </source>
</evidence>
<dbReference type="KEGG" id="btab:109033551"/>
<dbReference type="Pfam" id="PF15388">
    <property type="entry name" value="FAM117"/>
    <property type="match status" value="1"/>
</dbReference>
<gene>
    <name evidence="3" type="ORF">BEMITA_LOCUS4398</name>
</gene>
<evidence type="ECO:0000256" key="1">
    <source>
        <dbReference type="ARBA" id="ARBA00022553"/>
    </source>
</evidence>
<protein>
    <recommendedName>
        <fullName evidence="5">Glucocorticoid-induced transcript 1 protein</fullName>
    </recommendedName>
</protein>